<comment type="similarity">
    <text evidence="2">Belongs to the fimbrial protein family.</text>
</comment>
<dbReference type="PANTHER" id="PTHR33420">
    <property type="entry name" value="FIMBRIAL SUBUNIT ELFA-RELATED"/>
    <property type="match status" value="1"/>
</dbReference>
<evidence type="ECO:0000256" key="1">
    <source>
        <dbReference type="ARBA" id="ARBA00004561"/>
    </source>
</evidence>
<accession>A0ABW8KAF0</accession>
<dbReference type="InterPro" id="IPR000259">
    <property type="entry name" value="Adhesion_dom_fimbrial"/>
</dbReference>
<feature type="chain" id="PRO_5045931230" evidence="5">
    <location>
        <begin position="25"/>
        <end position="190"/>
    </location>
</feature>
<organism evidence="7 8">
    <name type="scientific">Dyella koreensis</name>
    <dbReference type="NCBI Taxonomy" id="311235"/>
    <lineage>
        <taxon>Bacteria</taxon>
        <taxon>Pseudomonadati</taxon>
        <taxon>Pseudomonadota</taxon>
        <taxon>Gammaproteobacteria</taxon>
        <taxon>Lysobacterales</taxon>
        <taxon>Rhodanobacteraceae</taxon>
        <taxon>Dyella</taxon>
    </lineage>
</organism>
<dbReference type="EMBL" id="JADIKD010000012">
    <property type="protein sequence ID" value="MFK2918892.1"/>
    <property type="molecule type" value="Genomic_DNA"/>
</dbReference>
<dbReference type="SUPFAM" id="SSF49401">
    <property type="entry name" value="Bacterial adhesins"/>
    <property type="match status" value="1"/>
</dbReference>
<keyword evidence="3 5" id="KW-0732">Signal</keyword>
<dbReference type="Gene3D" id="2.60.40.1090">
    <property type="entry name" value="Fimbrial-type adhesion domain"/>
    <property type="match status" value="1"/>
</dbReference>
<evidence type="ECO:0000256" key="5">
    <source>
        <dbReference type="SAM" id="SignalP"/>
    </source>
</evidence>
<sequence>MKHIKLASAIAVIMGIAFAGSAVAANNSGTITFTGAVNDVTCTVKGGSGSDGGTGDFVVGLTPADASQLAAAGDIANPKRFDVQIGGPGQGTCTDGKIGAMSFETASPQIDAATGALRNVLAGEATNVQVQLADAAGTVINLADPSFSVPFTIDANNTAIIPYTAQYLAVNGAATPGLVRTDVLYKVVYN</sequence>
<protein>
    <submittedName>
        <fullName evidence="7">Type 1 fimbrial protein</fullName>
    </submittedName>
</protein>
<evidence type="ECO:0000256" key="4">
    <source>
        <dbReference type="ARBA" id="ARBA00023263"/>
    </source>
</evidence>
<evidence type="ECO:0000259" key="6">
    <source>
        <dbReference type="Pfam" id="PF00419"/>
    </source>
</evidence>
<dbReference type="InterPro" id="IPR036937">
    <property type="entry name" value="Adhesion_dom_fimbrial_sf"/>
</dbReference>
<evidence type="ECO:0000313" key="7">
    <source>
        <dbReference type="EMBL" id="MFK2918892.1"/>
    </source>
</evidence>
<feature type="signal peptide" evidence="5">
    <location>
        <begin position="1"/>
        <end position="24"/>
    </location>
</feature>
<keyword evidence="4" id="KW-0281">Fimbrium</keyword>
<name>A0ABW8KAF0_9GAMM</name>
<evidence type="ECO:0000256" key="3">
    <source>
        <dbReference type="ARBA" id="ARBA00022729"/>
    </source>
</evidence>
<dbReference type="InterPro" id="IPR050263">
    <property type="entry name" value="Bact_Fimbrial_Adh_Pro"/>
</dbReference>
<comment type="caution">
    <text evidence="7">The sequence shown here is derived from an EMBL/GenBank/DDBJ whole genome shotgun (WGS) entry which is preliminary data.</text>
</comment>
<proteinExistence type="inferred from homology"/>
<reference evidence="7 8" key="1">
    <citation type="submission" date="2020-10" db="EMBL/GenBank/DDBJ databases">
        <title>Phylogeny of dyella-like bacteria.</title>
        <authorList>
            <person name="Fu J."/>
        </authorList>
    </citation>
    <scope>NUCLEOTIDE SEQUENCE [LARGE SCALE GENOMIC DNA]</scope>
    <source>
        <strain evidence="7 8">BB4</strain>
    </source>
</reference>
<dbReference type="Pfam" id="PF00419">
    <property type="entry name" value="Fimbrial"/>
    <property type="match status" value="1"/>
</dbReference>
<comment type="subcellular location">
    <subcellularLocation>
        <location evidence="1">Fimbrium</location>
    </subcellularLocation>
</comment>
<gene>
    <name evidence="7" type="ORF">ISS97_16595</name>
</gene>
<keyword evidence="8" id="KW-1185">Reference proteome</keyword>
<feature type="domain" description="Fimbrial-type adhesion" evidence="6">
    <location>
        <begin position="31"/>
        <end position="189"/>
    </location>
</feature>
<evidence type="ECO:0000313" key="8">
    <source>
        <dbReference type="Proteomes" id="UP001620408"/>
    </source>
</evidence>
<dbReference type="InterPro" id="IPR008966">
    <property type="entry name" value="Adhesion_dom_sf"/>
</dbReference>
<dbReference type="RefSeq" id="WP_379983490.1">
    <property type="nucleotide sequence ID" value="NZ_JADIKD010000012.1"/>
</dbReference>
<evidence type="ECO:0000256" key="2">
    <source>
        <dbReference type="ARBA" id="ARBA00006671"/>
    </source>
</evidence>
<dbReference type="PANTHER" id="PTHR33420:SF3">
    <property type="entry name" value="FIMBRIAL SUBUNIT ELFA"/>
    <property type="match status" value="1"/>
</dbReference>
<dbReference type="Proteomes" id="UP001620408">
    <property type="component" value="Unassembled WGS sequence"/>
</dbReference>